<dbReference type="Proteomes" id="UP000494106">
    <property type="component" value="Unassembled WGS sequence"/>
</dbReference>
<dbReference type="AlphaFoldDB" id="A0A8S1A630"/>
<sequence length="464" mass="53848">MSDRSNAIEDRVEYQMTRVNSTNLVNETEDRMECSDRIQANEEVEESRLNKRTREDNSSEEWNTVYRRNKVVRRDSQEVQDKFQVSVTHNTALPKQFALARLFTKNNIKGIERIKYVHQNKILITFECATDADDFIGCKEFTELGWRSQKTSEVGISYGIIKNVELDLSEADILKCLSSDYDIVSVKRLNKRNNIEPSSTSATNHNWIESETIRLGFRTSSLPGYVYIEQMRVKVEPYIFPVTQCSRCWKFGHAWRMCPSKKVVCPKCTKGHENCDTTSYKCVNCTGNHMALQKSCPLFKKERRIRELMSEFNCTYRKALSIYVPPSPIPKLTGPNKLYEEDKIQSQRITVSESTHVNNQHDRPESERLFSQLFTSIADQPNSTQSRRKKKRQRAPTPLPPPPSSSAADCRETNWNKEASGFTSSDDCPRVEKETHTIITRYLLHFRRLGDLIYLATHKRKSRQ</sequence>
<dbReference type="EMBL" id="CADEBC010000503">
    <property type="protein sequence ID" value="CAB3240017.1"/>
    <property type="molecule type" value="Genomic_DNA"/>
</dbReference>
<organism evidence="2 3">
    <name type="scientific">Arctia plantaginis</name>
    <name type="common">Wood tiger moth</name>
    <name type="synonym">Phalaena plantaginis</name>
    <dbReference type="NCBI Taxonomy" id="874455"/>
    <lineage>
        <taxon>Eukaryota</taxon>
        <taxon>Metazoa</taxon>
        <taxon>Ecdysozoa</taxon>
        <taxon>Arthropoda</taxon>
        <taxon>Hexapoda</taxon>
        <taxon>Insecta</taxon>
        <taxon>Pterygota</taxon>
        <taxon>Neoptera</taxon>
        <taxon>Endopterygota</taxon>
        <taxon>Lepidoptera</taxon>
        <taxon>Glossata</taxon>
        <taxon>Ditrysia</taxon>
        <taxon>Noctuoidea</taxon>
        <taxon>Erebidae</taxon>
        <taxon>Arctiinae</taxon>
        <taxon>Arctia</taxon>
    </lineage>
</organism>
<proteinExistence type="predicted"/>
<evidence type="ECO:0008006" key="4">
    <source>
        <dbReference type="Google" id="ProtNLM"/>
    </source>
</evidence>
<evidence type="ECO:0000313" key="3">
    <source>
        <dbReference type="Proteomes" id="UP000494106"/>
    </source>
</evidence>
<feature type="compositionally biased region" description="Polar residues" evidence="1">
    <location>
        <begin position="376"/>
        <end position="385"/>
    </location>
</feature>
<evidence type="ECO:0000313" key="2">
    <source>
        <dbReference type="EMBL" id="CAB3240017.1"/>
    </source>
</evidence>
<evidence type="ECO:0000256" key="1">
    <source>
        <dbReference type="SAM" id="MobiDB-lite"/>
    </source>
</evidence>
<dbReference type="OrthoDB" id="3039988at2759"/>
<reference evidence="2 3" key="1">
    <citation type="submission" date="2020-04" db="EMBL/GenBank/DDBJ databases">
        <authorList>
            <person name="Wallbank WR R."/>
            <person name="Pardo Diaz C."/>
            <person name="Kozak K."/>
            <person name="Martin S."/>
            <person name="Jiggins C."/>
            <person name="Moest M."/>
            <person name="Warren A I."/>
            <person name="Byers J.R.P. K."/>
            <person name="Montejo-Kovacevich G."/>
            <person name="Yen C E."/>
        </authorList>
    </citation>
    <scope>NUCLEOTIDE SEQUENCE [LARGE SCALE GENOMIC DNA]</scope>
</reference>
<keyword evidence="3" id="KW-1185">Reference proteome</keyword>
<name>A0A8S1A630_ARCPL</name>
<feature type="region of interest" description="Disordered" evidence="1">
    <location>
        <begin position="376"/>
        <end position="410"/>
    </location>
</feature>
<gene>
    <name evidence="2" type="ORF">APLA_LOCUS8174</name>
</gene>
<comment type="caution">
    <text evidence="2">The sequence shown here is derived from an EMBL/GenBank/DDBJ whole genome shotgun (WGS) entry which is preliminary data.</text>
</comment>
<accession>A0A8S1A630</accession>
<protein>
    <recommendedName>
        <fullName evidence="4">Nucleic-acid-binding protein from mobile element jockey</fullName>
    </recommendedName>
</protein>